<dbReference type="Proteomes" id="UP001519460">
    <property type="component" value="Unassembled WGS sequence"/>
</dbReference>
<protein>
    <submittedName>
        <fullName evidence="1">Uncharacterized protein</fullName>
    </submittedName>
</protein>
<sequence length="79" mass="9534">MYQTDRMYQTLTEWTKLSQNVPHFYRMYQNLIERTKRPQTHQRQTNTDWFLAVPPRYKRLDGPTADMSSHGLRASFAKP</sequence>
<gene>
    <name evidence="1" type="ORF">BaRGS_00001762</name>
</gene>
<evidence type="ECO:0000313" key="2">
    <source>
        <dbReference type="Proteomes" id="UP001519460"/>
    </source>
</evidence>
<name>A0ABD0M6C2_9CAEN</name>
<reference evidence="1 2" key="1">
    <citation type="journal article" date="2023" name="Sci. Data">
        <title>Genome assembly of the Korean intertidal mud-creeper Batillaria attramentaria.</title>
        <authorList>
            <person name="Patra A.K."/>
            <person name="Ho P.T."/>
            <person name="Jun S."/>
            <person name="Lee S.J."/>
            <person name="Kim Y."/>
            <person name="Won Y.J."/>
        </authorList>
    </citation>
    <scope>NUCLEOTIDE SEQUENCE [LARGE SCALE GENOMIC DNA]</scope>
    <source>
        <strain evidence="1">Wonlab-2016</strain>
    </source>
</reference>
<dbReference type="AlphaFoldDB" id="A0ABD0M6C2"/>
<dbReference type="EMBL" id="JACVVK020000005">
    <property type="protein sequence ID" value="KAK7506911.1"/>
    <property type="molecule type" value="Genomic_DNA"/>
</dbReference>
<keyword evidence="2" id="KW-1185">Reference proteome</keyword>
<organism evidence="1 2">
    <name type="scientific">Batillaria attramentaria</name>
    <dbReference type="NCBI Taxonomy" id="370345"/>
    <lineage>
        <taxon>Eukaryota</taxon>
        <taxon>Metazoa</taxon>
        <taxon>Spiralia</taxon>
        <taxon>Lophotrochozoa</taxon>
        <taxon>Mollusca</taxon>
        <taxon>Gastropoda</taxon>
        <taxon>Caenogastropoda</taxon>
        <taxon>Sorbeoconcha</taxon>
        <taxon>Cerithioidea</taxon>
        <taxon>Batillariidae</taxon>
        <taxon>Batillaria</taxon>
    </lineage>
</organism>
<comment type="caution">
    <text evidence="1">The sequence shown here is derived from an EMBL/GenBank/DDBJ whole genome shotgun (WGS) entry which is preliminary data.</text>
</comment>
<evidence type="ECO:0000313" key="1">
    <source>
        <dbReference type="EMBL" id="KAK7506911.1"/>
    </source>
</evidence>
<proteinExistence type="predicted"/>
<accession>A0ABD0M6C2</accession>